<organism evidence="1 2">
    <name type="scientific">Actinomadura adrarensis</name>
    <dbReference type="NCBI Taxonomy" id="1819600"/>
    <lineage>
        <taxon>Bacteria</taxon>
        <taxon>Bacillati</taxon>
        <taxon>Actinomycetota</taxon>
        <taxon>Actinomycetes</taxon>
        <taxon>Streptosporangiales</taxon>
        <taxon>Thermomonosporaceae</taxon>
        <taxon>Actinomadura</taxon>
    </lineage>
</organism>
<evidence type="ECO:0000313" key="2">
    <source>
        <dbReference type="Proteomes" id="UP001597083"/>
    </source>
</evidence>
<comment type="caution">
    <text evidence="1">The sequence shown here is derived from an EMBL/GenBank/DDBJ whole genome shotgun (WGS) entry which is preliminary data.</text>
</comment>
<name>A0ABW3CEM4_9ACTN</name>
<accession>A0ABW3CEM4</accession>
<sequence>MCFHTRKIAALRGDGVTLAAAADEFLSTHRVANRNTRRAYASAIDRTIEAVGGCDRLCGANIAHVGVELGLRGALRRRGGIR</sequence>
<evidence type="ECO:0008006" key="3">
    <source>
        <dbReference type="Google" id="ProtNLM"/>
    </source>
</evidence>
<proteinExistence type="predicted"/>
<reference evidence="2" key="1">
    <citation type="journal article" date="2019" name="Int. J. Syst. Evol. Microbiol.">
        <title>The Global Catalogue of Microorganisms (GCM) 10K type strain sequencing project: providing services to taxonomists for standard genome sequencing and annotation.</title>
        <authorList>
            <consortium name="The Broad Institute Genomics Platform"/>
            <consortium name="The Broad Institute Genome Sequencing Center for Infectious Disease"/>
            <person name="Wu L."/>
            <person name="Ma J."/>
        </authorList>
    </citation>
    <scope>NUCLEOTIDE SEQUENCE [LARGE SCALE GENOMIC DNA]</scope>
    <source>
        <strain evidence="2">JCM 31696</strain>
    </source>
</reference>
<gene>
    <name evidence="1" type="ORF">ACFQ07_09080</name>
</gene>
<keyword evidence="2" id="KW-1185">Reference proteome</keyword>
<evidence type="ECO:0000313" key="1">
    <source>
        <dbReference type="EMBL" id="MFD0852375.1"/>
    </source>
</evidence>
<dbReference type="EMBL" id="JBHTIR010001295">
    <property type="protein sequence ID" value="MFD0852375.1"/>
    <property type="molecule type" value="Genomic_DNA"/>
</dbReference>
<dbReference type="Proteomes" id="UP001597083">
    <property type="component" value="Unassembled WGS sequence"/>
</dbReference>
<protein>
    <recommendedName>
        <fullName evidence="3">Core-binding (CB) domain-containing protein</fullName>
    </recommendedName>
</protein>